<dbReference type="Proteomes" id="UP000002008">
    <property type="component" value="Chromosome"/>
</dbReference>
<dbReference type="RefSeq" id="WP_012258014.1">
    <property type="nucleotide sequence ID" value="NC_010175.1"/>
</dbReference>
<keyword evidence="3" id="KW-1185">Reference proteome</keyword>
<dbReference type="AlphaFoldDB" id="A9WF45"/>
<dbReference type="PATRIC" id="fig|324602.8.peg.2434"/>
<dbReference type="NCBIfam" id="NF040521">
    <property type="entry name" value="C45_proenzyme"/>
    <property type="match status" value="1"/>
</dbReference>
<dbReference type="InterPro" id="IPR047794">
    <property type="entry name" value="C45_proenzyme-like"/>
</dbReference>
<sequence length="366" mass="40420">MNGLPLVELSGDAYTQGWQHGRALREAIAANLRIYMTRFERELRIPPDEVWRRALRYAAVIAEQNQDYAAGMRGIAEGAGVDLAAIAALNVRYELFYQFFREYERGTGKPDGCTAFALLPSETDNGHLLVGENWDWIQGVRGAILRTIAPDGLRTLAFTEAGIFGGKIGLNAAGLALLINGLSSTGDDWASLRRPFHVRCYEILQARSLTEAQAVITSEERAGSANFLLAQVPDRVVNIEAAPAALAISGCTNGCLVHANHFTDPAALGIVERQIERYPHSYWRQERLRSLLASRPQSLAQVQAALRDHEQFPYSVCFHIDPADPPDEYYETVASVIMDVTAGVLYATDGPPCEHAYVRYELEVAR</sequence>
<dbReference type="InterPro" id="IPR005079">
    <property type="entry name" value="Peptidase_C45_hydrolase"/>
</dbReference>
<dbReference type="Pfam" id="PF03417">
    <property type="entry name" value="AAT"/>
    <property type="match status" value="1"/>
</dbReference>
<dbReference type="EMBL" id="CP000909">
    <property type="protein sequence ID" value="ABY35360.1"/>
    <property type="molecule type" value="Genomic_DNA"/>
</dbReference>
<dbReference type="EnsemblBacteria" id="ABY35360">
    <property type="protein sequence ID" value="ABY35360"/>
    <property type="gene ID" value="Caur_2148"/>
</dbReference>
<gene>
    <name evidence="2" type="ordered locus">Caur_2148</name>
</gene>
<dbReference type="InterPro" id="IPR047801">
    <property type="entry name" value="Peptidase_C45"/>
</dbReference>
<dbReference type="PANTHER" id="PTHR34180">
    <property type="entry name" value="PEPTIDASE C45"/>
    <property type="match status" value="1"/>
</dbReference>
<dbReference type="KEGG" id="cau:Caur_2148"/>
<evidence type="ECO:0000313" key="3">
    <source>
        <dbReference type="Proteomes" id="UP000002008"/>
    </source>
</evidence>
<dbReference type="Gene3D" id="1.10.10.2120">
    <property type="match status" value="1"/>
</dbReference>
<protein>
    <submittedName>
        <fullName evidence="2">Peptidase C45 acyl-coenzyme A:6-aminopenicillanic acid acyl-transferase</fullName>
    </submittedName>
</protein>
<dbReference type="InParanoid" id="A9WF45"/>
<evidence type="ECO:0000313" key="2">
    <source>
        <dbReference type="EMBL" id="ABY35360.1"/>
    </source>
</evidence>
<dbReference type="Gene3D" id="3.60.60.10">
    <property type="entry name" value="Penicillin V Acylase, Chain A"/>
    <property type="match status" value="1"/>
</dbReference>
<reference evidence="3" key="1">
    <citation type="journal article" date="2011" name="BMC Genomics">
        <title>Complete genome sequence of the filamentous anoxygenic phototrophic bacterium Chloroflexus aurantiacus.</title>
        <authorList>
            <person name="Tang K.H."/>
            <person name="Barry K."/>
            <person name="Chertkov O."/>
            <person name="Dalin E."/>
            <person name="Han C.S."/>
            <person name="Hauser L.J."/>
            <person name="Honchak B.M."/>
            <person name="Karbach L.E."/>
            <person name="Land M.L."/>
            <person name="Lapidus A."/>
            <person name="Larimer F.W."/>
            <person name="Mikhailova N."/>
            <person name="Pitluck S."/>
            <person name="Pierson B.K."/>
            <person name="Blankenship R.E."/>
        </authorList>
    </citation>
    <scope>NUCLEOTIDE SEQUENCE [LARGE SCALE GENOMIC DNA]</scope>
    <source>
        <strain evidence="3">ATCC 29366 / DSM 635 / J-10-fl</strain>
    </source>
</reference>
<dbReference type="HOGENOM" id="CLU_037787_0_1_0"/>
<organism evidence="2 3">
    <name type="scientific">Chloroflexus aurantiacus (strain ATCC 29366 / DSM 635 / J-10-fl)</name>
    <dbReference type="NCBI Taxonomy" id="324602"/>
    <lineage>
        <taxon>Bacteria</taxon>
        <taxon>Bacillati</taxon>
        <taxon>Chloroflexota</taxon>
        <taxon>Chloroflexia</taxon>
        <taxon>Chloroflexales</taxon>
        <taxon>Chloroflexineae</taxon>
        <taxon>Chloroflexaceae</taxon>
        <taxon>Chloroflexus</taxon>
    </lineage>
</organism>
<feature type="domain" description="Peptidase C45 hydrolase" evidence="1">
    <location>
        <begin position="123"/>
        <end position="319"/>
    </location>
</feature>
<dbReference type="STRING" id="324602.Caur_2148"/>
<dbReference type="PANTHER" id="PTHR34180:SF1">
    <property type="entry name" value="BETA-ALANYL-DOPAMINE_CARCININE HYDROLASE"/>
    <property type="match status" value="1"/>
</dbReference>
<accession>A9WF45</accession>
<name>A9WF45_CHLAA</name>
<dbReference type="eggNOG" id="COG4927">
    <property type="taxonomic scope" value="Bacteria"/>
</dbReference>
<evidence type="ECO:0000259" key="1">
    <source>
        <dbReference type="Pfam" id="PF03417"/>
    </source>
</evidence>
<proteinExistence type="predicted"/>